<reference evidence="12" key="1">
    <citation type="journal article" date="2020" name="Nat. Commun.">
        <title>Genome sequence of the cluster root forming white lupin.</title>
        <authorList>
            <person name="Hufnagel B."/>
            <person name="Marques A."/>
            <person name="Soriano A."/>
            <person name="Marques L."/>
            <person name="Divol F."/>
            <person name="Doumas P."/>
            <person name="Sallet E."/>
            <person name="Mancinotti D."/>
            <person name="Carrere S."/>
            <person name="Marande W."/>
            <person name="Arribat S."/>
            <person name="Keller J."/>
            <person name="Huneau C."/>
            <person name="Blein T."/>
            <person name="Aime D."/>
            <person name="Laguerre M."/>
            <person name="Taylor J."/>
            <person name="Schubert V."/>
            <person name="Nelson M."/>
            <person name="Geu-Flores F."/>
            <person name="Crespi M."/>
            <person name="Gallardo-Guerrero K."/>
            <person name="Delaux P.-M."/>
            <person name="Salse J."/>
            <person name="Berges H."/>
            <person name="Guyot R."/>
            <person name="Gouzy J."/>
            <person name="Peret B."/>
        </authorList>
    </citation>
    <scope>NUCLEOTIDE SEQUENCE [LARGE SCALE GENOMIC DNA]</scope>
    <source>
        <strain evidence="12">cv. Amiga</strain>
    </source>
</reference>
<protein>
    <submittedName>
        <fullName evidence="11">Putative ent-kaurene synthase</fullName>
    </submittedName>
</protein>
<evidence type="ECO:0000256" key="1">
    <source>
        <dbReference type="ARBA" id="ARBA00001961"/>
    </source>
</evidence>
<dbReference type="InterPro" id="IPR050231">
    <property type="entry name" value="Iron_ascorbate_oxido_reductase"/>
</dbReference>
<feature type="domain" description="Fe2OG dioxygenase" evidence="10">
    <location>
        <begin position="221"/>
        <end position="320"/>
    </location>
</feature>
<dbReference type="OrthoDB" id="288590at2759"/>
<dbReference type="Pfam" id="PF14226">
    <property type="entry name" value="DIOX_N"/>
    <property type="match status" value="1"/>
</dbReference>
<keyword evidence="5 9" id="KW-0408">Iron</keyword>
<evidence type="ECO:0000256" key="2">
    <source>
        <dbReference type="ARBA" id="ARBA00004972"/>
    </source>
</evidence>
<dbReference type="GO" id="GO:0046872">
    <property type="term" value="F:metal ion binding"/>
    <property type="evidence" value="ECO:0007669"/>
    <property type="project" value="UniProtKB-KW"/>
</dbReference>
<dbReference type="Proteomes" id="UP000447434">
    <property type="component" value="Chromosome 12"/>
</dbReference>
<evidence type="ECO:0000313" key="11">
    <source>
        <dbReference type="EMBL" id="KAE9602768.1"/>
    </source>
</evidence>
<dbReference type="PRINTS" id="PR00682">
    <property type="entry name" value="IPNSYNTHASE"/>
</dbReference>
<comment type="caution">
    <text evidence="11">The sequence shown here is derived from an EMBL/GenBank/DDBJ whole genome shotgun (WGS) entry which is preliminary data.</text>
</comment>
<comment type="catalytic activity">
    <reaction evidence="8">
        <text>gibberellin A12 + 2 2-oxoglutarate + 3 O2 + H(+) = gibberellin A9 + 2 succinate + 3 CO2 + 2 H2O</text>
        <dbReference type="Rhea" id="RHEA:60772"/>
        <dbReference type="ChEBI" id="CHEBI:15377"/>
        <dbReference type="ChEBI" id="CHEBI:15378"/>
        <dbReference type="ChEBI" id="CHEBI:15379"/>
        <dbReference type="ChEBI" id="CHEBI:16526"/>
        <dbReference type="ChEBI" id="CHEBI:16810"/>
        <dbReference type="ChEBI" id="CHEBI:30031"/>
        <dbReference type="ChEBI" id="CHEBI:58627"/>
        <dbReference type="ChEBI" id="CHEBI:73255"/>
    </reaction>
    <physiologicalReaction direction="left-to-right" evidence="8">
        <dbReference type="Rhea" id="RHEA:60773"/>
    </physiologicalReaction>
</comment>
<dbReference type="PROSITE" id="PS51471">
    <property type="entry name" value="FE2OG_OXY"/>
    <property type="match status" value="1"/>
</dbReference>
<accession>A0A6A4PMQ6</accession>
<keyword evidence="12" id="KW-1185">Reference proteome</keyword>
<dbReference type="Pfam" id="PF03171">
    <property type="entry name" value="2OG-FeII_Oxy"/>
    <property type="match status" value="1"/>
</dbReference>
<evidence type="ECO:0000256" key="8">
    <source>
        <dbReference type="ARBA" id="ARBA00050508"/>
    </source>
</evidence>
<comment type="cofactor">
    <cofactor evidence="1">
        <name>L-ascorbate</name>
        <dbReference type="ChEBI" id="CHEBI:38290"/>
    </cofactor>
</comment>
<evidence type="ECO:0000259" key="10">
    <source>
        <dbReference type="PROSITE" id="PS51471"/>
    </source>
</evidence>
<dbReference type="Gene3D" id="2.60.120.330">
    <property type="entry name" value="B-lactam Antibiotic, Isopenicillin N Synthase, Chain"/>
    <property type="match status" value="1"/>
</dbReference>
<comment type="pathway">
    <text evidence="6">Plant hormone biosynthesis; gibberellin biosynthesis.</text>
</comment>
<evidence type="ECO:0000256" key="4">
    <source>
        <dbReference type="ARBA" id="ARBA00023002"/>
    </source>
</evidence>
<dbReference type="InterPro" id="IPR005123">
    <property type="entry name" value="Oxoglu/Fe-dep_dioxygenase_dom"/>
</dbReference>
<evidence type="ECO:0000256" key="6">
    <source>
        <dbReference type="ARBA" id="ARBA00037909"/>
    </source>
</evidence>
<dbReference type="SUPFAM" id="SSF51197">
    <property type="entry name" value="Clavaminate synthase-like"/>
    <property type="match status" value="1"/>
</dbReference>
<dbReference type="InterPro" id="IPR026992">
    <property type="entry name" value="DIOX_N"/>
</dbReference>
<dbReference type="PANTHER" id="PTHR47990">
    <property type="entry name" value="2-OXOGLUTARATE (2OG) AND FE(II)-DEPENDENT OXYGENASE SUPERFAMILY PROTEIN-RELATED"/>
    <property type="match status" value="1"/>
</dbReference>
<dbReference type="AlphaFoldDB" id="A0A6A4PMQ6"/>
<dbReference type="FunFam" id="2.60.120.330:FF:000003">
    <property type="entry name" value="Gibberellin 20 oxidase 2"/>
    <property type="match status" value="1"/>
</dbReference>
<dbReference type="EMBL" id="WOCE01000012">
    <property type="protein sequence ID" value="KAE9602768.1"/>
    <property type="molecule type" value="Genomic_DNA"/>
</dbReference>
<evidence type="ECO:0000256" key="5">
    <source>
        <dbReference type="ARBA" id="ARBA00023004"/>
    </source>
</evidence>
<name>A0A6A4PMQ6_LUPAL</name>
<evidence type="ECO:0000256" key="7">
    <source>
        <dbReference type="ARBA" id="ARBA00043997"/>
    </source>
</evidence>
<sequence length="378" mass="42822">MASGAATLSQSLPSKGLKDEHGNIIFDKHVLQELEHIPKEYYWPTQDLVATSQEKLNEPLIDIGVMLKGDEAAIANAAELVRNACMKHGFFQVINHGVDQNLITKAYEELNYILSLPLSKKEAARNIPGTLEGYSGAHAEKYSAKLPWKETFTFNYNHHEESESEVVDYFKSTLGEEFQQTGWVFQAYCKAMKQLVFMVTELLAISLGMDRLQYESYFADGQQTMRLNSYPPCKENNLTLGNGPHTDPTSLTLLHQDHIGGLEVFVDNKWLSVPPRPDAFVINLGDTFMALTNGIYKSCMHRSLVNKEKERTSLVCFVNPRKDNIVRPPEALLGKDAPRKYPDFIWSDLLDYTQTNHRVDESTFESFFKWVGSSNPSN</sequence>
<comment type="similarity">
    <text evidence="7">Belongs to the iron/ascorbate-dependent oxidoreductase family. GA20OX subfamily.</text>
</comment>
<gene>
    <name evidence="11" type="ORF">Lalb_Chr12g0203081</name>
</gene>
<evidence type="ECO:0000256" key="3">
    <source>
        <dbReference type="ARBA" id="ARBA00022723"/>
    </source>
</evidence>
<dbReference type="InterPro" id="IPR027443">
    <property type="entry name" value="IPNS-like_sf"/>
</dbReference>
<evidence type="ECO:0000256" key="9">
    <source>
        <dbReference type="RuleBase" id="RU003682"/>
    </source>
</evidence>
<evidence type="ECO:0000313" key="12">
    <source>
        <dbReference type="Proteomes" id="UP000447434"/>
    </source>
</evidence>
<proteinExistence type="inferred from homology"/>
<dbReference type="GO" id="GO:0045544">
    <property type="term" value="F:gibberellin 20-oxidase activity"/>
    <property type="evidence" value="ECO:0007669"/>
    <property type="project" value="UniProtKB-ARBA"/>
</dbReference>
<keyword evidence="4 9" id="KW-0560">Oxidoreductase</keyword>
<keyword evidence="3 9" id="KW-0479">Metal-binding</keyword>
<comment type="pathway">
    <text evidence="2">Hormone biosynthesis.</text>
</comment>
<organism evidence="11 12">
    <name type="scientific">Lupinus albus</name>
    <name type="common">White lupine</name>
    <name type="synonym">Lupinus termis</name>
    <dbReference type="NCBI Taxonomy" id="3870"/>
    <lineage>
        <taxon>Eukaryota</taxon>
        <taxon>Viridiplantae</taxon>
        <taxon>Streptophyta</taxon>
        <taxon>Embryophyta</taxon>
        <taxon>Tracheophyta</taxon>
        <taxon>Spermatophyta</taxon>
        <taxon>Magnoliopsida</taxon>
        <taxon>eudicotyledons</taxon>
        <taxon>Gunneridae</taxon>
        <taxon>Pentapetalae</taxon>
        <taxon>rosids</taxon>
        <taxon>fabids</taxon>
        <taxon>Fabales</taxon>
        <taxon>Fabaceae</taxon>
        <taxon>Papilionoideae</taxon>
        <taxon>50 kb inversion clade</taxon>
        <taxon>genistoids sensu lato</taxon>
        <taxon>core genistoids</taxon>
        <taxon>Genisteae</taxon>
        <taxon>Lupinus</taxon>
    </lineage>
</organism>
<dbReference type="InterPro" id="IPR044861">
    <property type="entry name" value="IPNS-like_FE2OG_OXY"/>
</dbReference>
<dbReference type="GO" id="GO:0009686">
    <property type="term" value="P:gibberellin biosynthetic process"/>
    <property type="evidence" value="ECO:0007669"/>
    <property type="project" value="UniProtKB-ARBA"/>
</dbReference>